<reference evidence="5 6" key="1">
    <citation type="submission" date="2020-07" db="EMBL/GenBank/DDBJ databases">
        <title>Sequencing the genomes of 1000 actinobacteria strains.</title>
        <authorList>
            <person name="Klenk H.-P."/>
        </authorList>
    </citation>
    <scope>NUCLEOTIDE SEQUENCE [LARGE SCALE GENOMIC DNA]</scope>
    <source>
        <strain evidence="5 6">DSM 100723</strain>
    </source>
</reference>
<dbReference type="Pfam" id="PF01593">
    <property type="entry name" value="Amino_oxidase"/>
    <property type="match status" value="1"/>
</dbReference>
<dbReference type="Gene3D" id="3.50.50.60">
    <property type="entry name" value="FAD/NAD(P)-binding domain"/>
    <property type="match status" value="2"/>
</dbReference>
<comment type="function">
    <text evidence="1">Probable oxidoreductase that may play a role as regulator of mitochondrial function.</text>
</comment>
<evidence type="ECO:0000313" key="5">
    <source>
        <dbReference type="EMBL" id="MBA8796123.1"/>
    </source>
</evidence>
<dbReference type="RefSeq" id="WP_182561697.1">
    <property type="nucleotide sequence ID" value="NZ_JACGWT010000006.1"/>
</dbReference>
<accession>A0A7W3P7K6</accession>
<evidence type="ECO:0000256" key="3">
    <source>
        <dbReference type="ARBA" id="ARBA00040298"/>
    </source>
</evidence>
<evidence type="ECO:0000259" key="4">
    <source>
        <dbReference type="Pfam" id="PF01593"/>
    </source>
</evidence>
<dbReference type="Proteomes" id="UP000523079">
    <property type="component" value="Unassembled WGS sequence"/>
</dbReference>
<name>A0A7W3P7K6_9ACTN</name>
<gene>
    <name evidence="5" type="ORF">FHX74_003764</name>
</gene>
<keyword evidence="6" id="KW-1185">Reference proteome</keyword>
<evidence type="ECO:0000256" key="1">
    <source>
        <dbReference type="ARBA" id="ARBA00037217"/>
    </source>
</evidence>
<comment type="subunit">
    <text evidence="2">Interacts with COX5B; this interaction may contribute to localize PYROXD2 to the inner face of the inner mitochondrial membrane.</text>
</comment>
<protein>
    <recommendedName>
        <fullName evidence="3">Pyridine nucleotide-disulfide oxidoreductase domain-containing protein 2</fullName>
    </recommendedName>
</protein>
<dbReference type="EMBL" id="JACGWT010000006">
    <property type="protein sequence ID" value="MBA8796123.1"/>
    <property type="molecule type" value="Genomic_DNA"/>
</dbReference>
<organism evidence="5 6">
    <name type="scientific">Microlunatus kandeliicorticis</name>
    <dbReference type="NCBI Taxonomy" id="1759536"/>
    <lineage>
        <taxon>Bacteria</taxon>
        <taxon>Bacillati</taxon>
        <taxon>Actinomycetota</taxon>
        <taxon>Actinomycetes</taxon>
        <taxon>Propionibacteriales</taxon>
        <taxon>Propionibacteriaceae</taxon>
        <taxon>Microlunatus</taxon>
    </lineage>
</organism>
<dbReference type="GO" id="GO:0005829">
    <property type="term" value="C:cytosol"/>
    <property type="evidence" value="ECO:0007669"/>
    <property type="project" value="TreeGrafter"/>
</dbReference>
<dbReference type="GO" id="GO:0016491">
    <property type="term" value="F:oxidoreductase activity"/>
    <property type="evidence" value="ECO:0007669"/>
    <property type="project" value="InterPro"/>
</dbReference>
<dbReference type="PANTHER" id="PTHR10668">
    <property type="entry name" value="PHYTOENE DEHYDROGENASE"/>
    <property type="match status" value="1"/>
</dbReference>
<dbReference type="PANTHER" id="PTHR10668:SF103">
    <property type="entry name" value="PYRIDINE NUCLEOTIDE-DISULFIDE OXIDOREDUCTASE DOMAIN-CONTAINING PROTEIN 2"/>
    <property type="match status" value="1"/>
</dbReference>
<sequence>MSETRADVVVVGGGHNGLVAAAYLARAGRRVVVCEARDRFGGAVAGDAVFPGVPARLSRFSYLVSLLPQQLVDDLGLELRLRSRAVASYSPYERDGRADGLLVERPEGEATRRSFATRTGDQAEHRRWQEFHDRIGTLAAAIAPTLTGPLPRAAELADRVDPELWSLVTERPLGELVEGTFADDLVRGTVFTDALIGTESGAHDPTLRQNRCFLYHVVGRGTGEWAVPLGGMGAVADALVAAARRSGAELRERAAVTALDGDGRRWRVVLADGDTVVAPTVLLNCADAVTDRLLGLEPDDVPEGNQLKINMLLRRLPALASGIDPRVAFAGTLHVGQGYRRLAEAHALATAGALPDPLPCEVYCHTLTDPTILAPELVAQGWQTLTLFGLHTPAGLFRADPDGARDRAVRAALEGLQAVLAEPLEDCLARDPEGRPCLEAMSPLDVEAELGMPGGHIFHGDLSWPWLDDDEPAGSAAERWGVATDHPGLLRCGSSSRRGGAVSALGGHSAAMAVLEAAG</sequence>
<dbReference type="AlphaFoldDB" id="A0A7W3P7K6"/>
<evidence type="ECO:0000313" key="6">
    <source>
        <dbReference type="Proteomes" id="UP000523079"/>
    </source>
</evidence>
<comment type="caution">
    <text evidence="5">The sequence shown here is derived from an EMBL/GenBank/DDBJ whole genome shotgun (WGS) entry which is preliminary data.</text>
</comment>
<dbReference type="InterPro" id="IPR036188">
    <property type="entry name" value="FAD/NAD-bd_sf"/>
</dbReference>
<evidence type="ECO:0000256" key="2">
    <source>
        <dbReference type="ARBA" id="ARBA00038825"/>
    </source>
</evidence>
<dbReference type="InterPro" id="IPR002937">
    <property type="entry name" value="Amino_oxidase"/>
</dbReference>
<feature type="domain" description="Amine oxidase" evidence="4">
    <location>
        <begin position="17"/>
        <end position="282"/>
    </location>
</feature>
<dbReference type="SUPFAM" id="SSF51905">
    <property type="entry name" value="FAD/NAD(P)-binding domain"/>
    <property type="match status" value="1"/>
</dbReference>
<proteinExistence type="predicted"/>